<dbReference type="GO" id="GO:0043571">
    <property type="term" value="P:maintenance of CRISPR repeat elements"/>
    <property type="evidence" value="ECO:0007669"/>
    <property type="project" value="UniProtKB-UniRule"/>
</dbReference>
<dbReference type="STRING" id="483547.GSUB_06190"/>
<evidence type="ECO:0000313" key="11">
    <source>
        <dbReference type="EMBL" id="AJF06223.1"/>
    </source>
</evidence>
<dbReference type="GO" id="GO:0016787">
    <property type="term" value="F:hydrolase activity"/>
    <property type="evidence" value="ECO:0007669"/>
    <property type="project" value="UniProtKB-KW"/>
</dbReference>
<dbReference type="GO" id="GO:0051607">
    <property type="term" value="P:defense response to virus"/>
    <property type="evidence" value="ECO:0007669"/>
    <property type="project" value="UniProtKB-UniRule"/>
</dbReference>
<keyword evidence="12" id="KW-1185">Reference proteome</keyword>
<organism evidence="11 12">
    <name type="scientific">Geoalkalibacter subterraneus</name>
    <dbReference type="NCBI Taxonomy" id="483547"/>
    <lineage>
        <taxon>Bacteria</taxon>
        <taxon>Pseudomonadati</taxon>
        <taxon>Thermodesulfobacteriota</taxon>
        <taxon>Desulfuromonadia</taxon>
        <taxon>Desulfuromonadales</taxon>
        <taxon>Geoalkalibacteraceae</taxon>
        <taxon>Geoalkalibacter</taxon>
    </lineage>
</organism>
<proteinExistence type="inferred from homology"/>
<dbReference type="InterPro" id="IPR019856">
    <property type="entry name" value="CRISPR-assoc_Cas1_DVULG"/>
</dbReference>
<dbReference type="NCBIfam" id="TIGR03640">
    <property type="entry name" value="cas1_DVULG"/>
    <property type="match status" value="1"/>
</dbReference>
<dbReference type="CDD" id="cd09721">
    <property type="entry name" value="Cas1_I-C"/>
    <property type="match status" value="1"/>
</dbReference>
<keyword evidence="2 10" id="KW-0479">Metal-binding</keyword>
<keyword evidence="6 10" id="KW-0051">Antiviral defense</keyword>
<dbReference type="GO" id="GO:0046872">
    <property type="term" value="F:metal ion binding"/>
    <property type="evidence" value="ECO:0007669"/>
    <property type="project" value="UniProtKB-UniRule"/>
</dbReference>
<dbReference type="InterPro" id="IPR002729">
    <property type="entry name" value="CRISPR-assoc_Cas1"/>
</dbReference>
<dbReference type="OrthoDB" id="9803119at2"/>
<dbReference type="KEGG" id="gsb:GSUB_06190"/>
<name>A0A0B5FFW7_9BACT</name>
<dbReference type="Proteomes" id="UP000035036">
    <property type="component" value="Chromosome"/>
</dbReference>
<reference evidence="11 12" key="1">
    <citation type="journal article" date="2015" name="Genome Announc.">
        <title>Genomes of Geoalkalibacter ferrihydriticus Z-0531T and Geoalkalibacter subterraneus Red1T, Two Haloalkaliphilic Metal-Reducing Deltaproteobacteria.</title>
        <authorList>
            <person name="Badalamenti J.P."/>
            <person name="Krajmalnik-Brown R."/>
            <person name="Torres C.I."/>
            <person name="Bond D.R."/>
        </authorList>
    </citation>
    <scope>NUCLEOTIDE SEQUENCE [LARGE SCALE GENOMIC DNA]</scope>
    <source>
        <strain evidence="11 12">Red1</strain>
    </source>
</reference>
<evidence type="ECO:0000256" key="7">
    <source>
        <dbReference type="ARBA" id="ARBA00023125"/>
    </source>
</evidence>
<dbReference type="HOGENOM" id="CLU_052779_1_0_7"/>
<dbReference type="GO" id="GO:0003677">
    <property type="term" value="F:DNA binding"/>
    <property type="evidence" value="ECO:0007669"/>
    <property type="project" value="UniProtKB-KW"/>
</dbReference>
<evidence type="ECO:0000256" key="3">
    <source>
        <dbReference type="ARBA" id="ARBA00022759"/>
    </source>
</evidence>
<evidence type="ECO:0000256" key="4">
    <source>
        <dbReference type="ARBA" id="ARBA00022801"/>
    </source>
</evidence>
<feature type="binding site" evidence="10">
    <location>
        <position position="249"/>
    </location>
    <ligand>
        <name>Mn(2+)</name>
        <dbReference type="ChEBI" id="CHEBI:29035"/>
    </ligand>
</feature>
<dbReference type="EC" id="3.1.-.-" evidence="10"/>
<dbReference type="InterPro" id="IPR050646">
    <property type="entry name" value="Cas1"/>
</dbReference>
<keyword evidence="4 10" id="KW-0378">Hydrolase</keyword>
<evidence type="ECO:0000256" key="1">
    <source>
        <dbReference type="ARBA" id="ARBA00022722"/>
    </source>
</evidence>
<dbReference type="PANTHER" id="PTHR34353">
    <property type="entry name" value="CRISPR-ASSOCIATED ENDONUCLEASE CAS1 1"/>
    <property type="match status" value="1"/>
</dbReference>
<comment type="cofactor">
    <cofactor evidence="10">
        <name>Mg(2+)</name>
        <dbReference type="ChEBI" id="CHEBI:18420"/>
    </cofactor>
    <cofactor evidence="10">
        <name>Mn(2+)</name>
        <dbReference type="ChEBI" id="CHEBI:29035"/>
    </cofactor>
</comment>
<dbReference type="EMBL" id="CP010311">
    <property type="protein sequence ID" value="AJF06223.1"/>
    <property type="molecule type" value="Genomic_DNA"/>
</dbReference>
<dbReference type="InterPro" id="IPR042206">
    <property type="entry name" value="CRISPR-assoc_Cas1_C"/>
</dbReference>
<comment type="subunit">
    <text evidence="9 10">Homodimer, forms a heterotetramer with a Cas2 homodimer.</text>
</comment>
<keyword evidence="3 10" id="KW-0255">Endonuclease</keyword>
<feature type="binding site" evidence="10">
    <location>
        <position position="234"/>
    </location>
    <ligand>
        <name>Mn(2+)</name>
        <dbReference type="ChEBI" id="CHEBI:29035"/>
    </ligand>
</feature>
<dbReference type="HAMAP" id="MF_01470">
    <property type="entry name" value="Cas1"/>
    <property type="match status" value="1"/>
</dbReference>
<evidence type="ECO:0000256" key="10">
    <source>
        <dbReference type="HAMAP-Rule" id="MF_01470"/>
    </source>
</evidence>
<evidence type="ECO:0000256" key="5">
    <source>
        <dbReference type="ARBA" id="ARBA00022842"/>
    </source>
</evidence>
<evidence type="ECO:0000256" key="9">
    <source>
        <dbReference type="ARBA" id="ARBA00038592"/>
    </source>
</evidence>
<evidence type="ECO:0000256" key="8">
    <source>
        <dbReference type="ARBA" id="ARBA00023211"/>
    </source>
</evidence>
<feature type="binding site" evidence="10">
    <location>
        <position position="166"/>
    </location>
    <ligand>
        <name>Mn(2+)</name>
        <dbReference type="ChEBI" id="CHEBI:29035"/>
    </ligand>
</feature>
<dbReference type="InterPro" id="IPR042211">
    <property type="entry name" value="CRISPR-assoc_Cas1_N"/>
</dbReference>
<sequence>MRKMLNTLYVTTQGAYLNKEGETVVVNIERETRLRLPIHTLSSIVCFGQVTCSPFLLGHCAENGVAVSFMTGYGRFLARVQGPVAGNVLLRRQQYRQADDLAASARLARMFVLGKILNCRTVMARAMRDHGGKVNADGIDKTLQVFSRVSRGLVNETALDNIRGIEGQAANDYFGHFNDLIVAQKADFVFAGRNRRPPLDRVNCLLSFLYSLLYHDARSALETVGLDPAVGFLHRDRPGRLSLALDLMEEFRPVLADRLALSLINLGQARKKGFRVLESGAVVMDDETRKTLLTEYQKRKQVEIEHPFLKEKLPLGMLMFAQAQLLSRYLRGDLDEYPPYLWR</sequence>
<accession>A0A0B5FFW7</accession>
<gene>
    <name evidence="10" type="primary">cas1</name>
    <name evidence="11" type="ORF">GSUB_06190</name>
</gene>
<dbReference type="Gene3D" id="3.100.10.20">
    <property type="entry name" value="CRISPR-associated endonuclease Cas1, N-terminal domain"/>
    <property type="match status" value="1"/>
</dbReference>
<keyword evidence="1 10" id="KW-0540">Nuclease</keyword>
<dbReference type="GO" id="GO:0004520">
    <property type="term" value="F:DNA endonuclease activity"/>
    <property type="evidence" value="ECO:0007669"/>
    <property type="project" value="InterPro"/>
</dbReference>
<evidence type="ECO:0000256" key="2">
    <source>
        <dbReference type="ARBA" id="ARBA00022723"/>
    </source>
</evidence>
<dbReference type="NCBIfam" id="TIGR00287">
    <property type="entry name" value="cas1"/>
    <property type="match status" value="1"/>
</dbReference>
<dbReference type="Gene3D" id="1.20.120.920">
    <property type="entry name" value="CRISPR-associated endonuclease Cas1, C-terminal domain"/>
    <property type="match status" value="1"/>
</dbReference>
<keyword evidence="8 10" id="KW-0464">Manganese</keyword>
<comment type="similarity">
    <text evidence="10">Belongs to the CRISPR-associated endonuclease Cas1 family.</text>
</comment>
<protein>
    <recommendedName>
        <fullName evidence="10">CRISPR-associated endonuclease Cas1</fullName>
        <ecNumber evidence="10">3.1.-.-</ecNumber>
    </recommendedName>
</protein>
<comment type="function">
    <text evidence="10">CRISPR (clustered regularly interspaced short palindromic repeat), is an adaptive immune system that provides protection against mobile genetic elements (viruses, transposable elements and conjugative plasmids). CRISPR clusters contain spacers, sequences complementary to antecedent mobile elements, and target invading nucleic acids. CRISPR clusters are transcribed and processed into CRISPR RNA (crRNA). Acts as a dsDNA endonuclease. Involved in the integration of spacer DNA into the CRISPR cassette.</text>
</comment>
<dbReference type="PANTHER" id="PTHR34353:SF2">
    <property type="entry name" value="CRISPR-ASSOCIATED ENDONUCLEASE CAS1 1"/>
    <property type="match status" value="1"/>
</dbReference>
<keyword evidence="7 10" id="KW-0238">DNA-binding</keyword>
<keyword evidence="5 10" id="KW-0460">Magnesium</keyword>
<evidence type="ECO:0000256" key="6">
    <source>
        <dbReference type="ARBA" id="ARBA00023118"/>
    </source>
</evidence>
<dbReference type="AlphaFoldDB" id="A0A0B5FFW7"/>
<dbReference type="Pfam" id="PF01867">
    <property type="entry name" value="Cas_Cas1"/>
    <property type="match status" value="1"/>
</dbReference>
<dbReference type="RefSeq" id="WP_040199765.1">
    <property type="nucleotide sequence ID" value="NZ_CP010311.1"/>
</dbReference>
<evidence type="ECO:0000313" key="12">
    <source>
        <dbReference type="Proteomes" id="UP000035036"/>
    </source>
</evidence>